<dbReference type="PROSITE" id="PS01031">
    <property type="entry name" value="SHSP"/>
    <property type="match status" value="1"/>
</dbReference>
<dbReference type="Proteomes" id="UP000004931">
    <property type="component" value="Unassembled WGS sequence"/>
</dbReference>
<proteinExistence type="inferred from homology"/>
<dbReference type="STRING" id="247633.GP2143_00927"/>
<dbReference type="InterPro" id="IPR031107">
    <property type="entry name" value="Small_HSP"/>
</dbReference>
<organism evidence="4 5">
    <name type="scientific">marine gamma proteobacterium HTCC2143</name>
    <dbReference type="NCBI Taxonomy" id="247633"/>
    <lineage>
        <taxon>Bacteria</taxon>
        <taxon>Pseudomonadati</taxon>
        <taxon>Pseudomonadota</taxon>
        <taxon>Gammaproteobacteria</taxon>
        <taxon>Cellvibrionales</taxon>
        <taxon>Spongiibacteraceae</taxon>
        <taxon>BD1-7 clade</taxon>
    </lineage>
</organism>
<keyword evidence="4" id="KW-0346">Stress response</keyword>
<accession>A0YF63</accession>
<name>A0YF63_9GAMM</name>
<evidence type="ECO:0000259" key="3">
    <source>
        <dbReference type="PROSITE" id="PS01031"/>
    </source>
</evidence>
<comment type="caution">
    <text evidence="4">The sequence shown here is derived from an EMBL/GenBank/DDBJ whole genome shotgun (WGS) entry which is preliminary data.</text>
</comment>
<dbReference type="InterPro" id="IPR002068">
    <property type="entry name" value="A-crystallin/Hsp20_dom"/>
</dbReference>
<evidence type="ECO:0000256" key="1">
    <source>
        <dbReference type="PROSITE-ProRule" id="PRU00285"/>
    </source>
</evidence>
<dbReference type="eggNOG" id="COG0071">
    <property type="taxonomic scope" value="Bacteria"/>
</dbReference>
<dbReference type="InterPro" id="IPR008978">
    <property type="entry name" value="HSP20-like_chaperone"/>
</dbReference>
<dbReference type="Pfam" id="PF00011">
    <property type="entry name" value="HSP20"/>
    <property type="match status" value="1"/>
</dbReference>
<dbReference type="EMBL" id="AAVT01000007">
    <property type="protein sequence ID" value="EAW30658.1"/>
    <property type="molecule type" value="Genomic_DNA"/>
</dbReference>
<reference evidence="4 5" key="1">
    <citation type="journal article" date="2010" name="J. Bacteriol.">
        <title>Genome sequence of the oligotrophic marine Gammaproteobacterium HTCC2143, isolated from the Oregon Coast.</title>
        <authorList>
            <person name="Oh H.M."/>
            <person name="Kang I."/>
            <person name="Ferriera S."/>
            <person name="Giovannoni S.J."/>
            <person name="Cho J.C."/>
        </authorList>
    </citation>
    <scope>NUCLEOTIDE SEQUENCE [LARGE SCALE GENOMIC DNA]</scope>
    <source>
        <strain evidence="4 5">HTCC2143</strain>
    </source>
</reference>
<dbReference type="CDD" id="cd06464">
    <property type="entry name" value="ACD_sHsps-like"/>
    <property type="match status" value="1"/>
</dbReference>
<evidence type="ECO:0000256" key="2">
    <source>
        <dbReference type="RuleBase" id="RU003616"/>
    </source>
</evidence>
<sequence length="117" mass="13188">MPTAKSHQNNPSVDIIEKNDSYELVMELAGVKKENIAITLENSTLIITAEKTRKDSTQEAAKTLRTERNFGTLSRRFNLGQDIEQDNIEASFIDGLLTVSVFKVKKNEPAQRTIEIH</sequence>
<dbReference type="SUPFAM" id="SSF49764">
    <property type="entry name" value="HSP20-like chaperones"/>
    <property type="match status" value="1"/>
</dbReference>
<dbReference type="Gene3D" id="2.60.40.790">
    <property type="match status" value="1"/>
</dbReference>
<keyword evidence="5" id="KW-1185">Reference proteome</keyword>
<evidence type="ECO:0000313" key="5">
    <source>
        <dbReference type="Proteomes" id="UP000004931"/>
    </source>
</evidence>
<gene>
    <name evidence="4" type="ORF">GP2143_00927</name>
</gene>
<dbReference type="AlphaFoldDB" id="A0YF63"/>
<protein>
    <submittedName>
        <fullName evidence="4">Small heat shock protein</fullName>
    </submittedName>
</protein>
<feature type="domain" description="SHSP" evidence="3">
    <location>
        <begin position="4"/>
        <end position="117"/>
    </location>
</feature>
<dbReference type="PANTHER" id="PTHR11527">
    <property type="entry name" value="HEAT-SHOCK PROTEIN 20 FAMILY MEMBER"/>
    <property type="match status" value="1"/>
</dbReference>
<evidence type="ECO:0000313" key="4">
    <source>
        <dbReference type="EMBL" id="EAW30658.1"/>
    </source>
</evidence>
<comment type="similarity">
    <text evidence="1 2">Belongs to the small heat shock protein (HSP20) family.</text>
</comment>